<dbReference type="Gene3D" id="3.50.7.10">
    <property type="entry name" value="GroEL"/>
    <property type="match status" value="1"/>
</dbReference>
<evidence type="ECO:0000256" key="3">
    <source>
        <dbReference type="ARBA" id="ARBA00011531"/>
    </source>
</evidence>
<evidence type="ECO:0000256" key="9">
    <source>
        <dbReference type="ARBA" id="ARBA00033325"/>
    </source>
</evidence>
<dbReference type="SUPFAM" id="SSF48592">
    <property type="entry name" value="GroEL equatorial domain-like"/>
    <property type="match status" value="1"/>
</dbReference>
<dbReference type="AlphaFoldDB" id="A0A4R0RJU1"/>
<dbReference type="Pfam" id="PF00118">
    <property type="entry name" value="Cpn60_TCP1"/>
    <property type="match status" value="1"/>
</dbReference>
<evidence type="ECO:0000313" key="12">
    <source>
        <dbReference type="Proteomes" id="UP000292702"/>
    </source>
</evidence>
<dbReference type="FunFam" id="1.10.560.10:FF:000049">
    <property type="entry name" value="T-complex protein 1 subunitTheta, putative"/>
    <property type="match status" value="1"/>
</dbReference>
<evidence type="ECO:0000256" key="8">
    <source>
        <dbReference type="ARBA" id="ARBA00024086"/>
    </source>
</evidence>
<evidence type="ECO:0000256" key="4">
    <source>
        <dbReference type="ARBA" id="ARBA00022490"/>
    </source>
</evidence>
<dbReference type="InterPro" id="IPR002194">
    <property type="entry name" value="Chaperonin_TCP-1_CS"/>
</dbReference>
<dbReference type="Gene3D" id="3.30.260.10">
    <property type="entry name" value="TCP-1-like chaperonin intermediate domain"/>
    <property type="match status" value="1"/>
</dbReference>
<dbReference type="InterPro" id="IPR002423">
    <property type="entry name" value="Cpn60/GroEL/TCP-1"/>
</dbReference>
<evidence type="ECO:0000256" key="6">
    <source>
        <dbReference type="ARBA" id="ARBA00022840"/>
    </source>
</evidence>
<dbReference type="NCBIfam" id="NF041082">
    <property type="entry name" value="thermosome_alpha"/>
    <property type="match status" value="1"/>
</dbReference>
<comment type="similarity">
    <text evidence="2 10">Belongs to the TCP-1 chaperonin family.</text>
</comment>
<organism evidence="11 12">
    <name type="scientific">Steccherinum ochraceum</name>
    <dbReference type="NCBI Taxonomy" id="92696"/>
    <lineage>
        <taxon>Eukaryota</taxon>
        <taxon>Fungi</taxon>
        <taxon>Dikarya</taxon>
        <taxon>Basidiomycota</taxon>
        <taxon>Agaricomycotina</taxon>
        <taxon>Agaricomycetes</taxon>
        <taxon>Polyporales</taxon>
        <taxon>Steccherinaceae</taxon>
        <taxon>Steccherinum</taxon>
    </lineage>
</organism>
<keyword evidence="12" id="KW-1185">Reference proteome</keyword>
<evidence type="ECO:0000256" key="7">
    <source>
        <dbReference type="ARBA" id="ARBA00023186"/>
    </source>
</evidence>
<evidence type="ECO:0000256" key="10">
    <source>
        <dbReference type="RuleBase" id="RU004187"/>
    </source>
</evidence>
<dbReference type="InterPro" id="IPR017998">
    <property type="entry name" value="Chaperone_TCP-1"/>
</dbReference>
<evidence type="ECO:0000256" key="5">
    <source>
        <dbReference type="ARBA" id="ARBA00022741"/>
    </source>
</evidence>
<proteinExistence type="inferred from homology"/>
<keyword evidence="5 10" id="KW-0547">Nucleotide-binding</keyword>
<dbReference type="Proteomes" id="UP000292702">
    <property type="component" value="Unassembled WGS sequence"/>
</dbReference>
<dbReference type="SUPFAM" id="SSF54849">
    <property type="entry name" value="GroEL-intermediate domain like"/>
    <property type="match status" value="1"/>
</dbReference>
<dbReference type="InterPro" id="IPR027413">
    <property type="entry name" value="GROEL-like_equatorial_sf"/>
</dbReference>
<dbReference type="GO" id="GO:0016887">
    <property type="term" value="F:ATP hydrolysis activity"/>
    <property type="evidence" value="ECO:0007669"/>
    <property type="project" value="InterPro"/>
</dbReference>
<dbReference type="PANTHER" id="PTHR11353">
    <property type="entry name" value="CHAPERONIN"/>
    <property type="match status" value="1"/>
</dbReference>
<dbReference type="InterPro" id="IPR027409">
    <property type="entry name" value="GroEL-like_apical_dom_sf"/>
</dbReference>
<dbReference type="PROSITE" id="PS00750">
    <property type="entry name" value="TCP1_1"/>
    <property type="match status" value="1"/>
</dbReference>
<dbReference type="InterPro" id="IPR012718">
    <property type="entry name" value="Chap_CCT_epsi"/>
</dbReference>
<dbReference type="PROSITE" id="PS00751">
    <property type="entry name" value="TCP1_2"/>
    <property type="match status" value="1"/>
</dbReference>
<dbReference type="PRINTS" id="PR00304">
    <property type="entry name" value="TCOMPLEXTCP1"/>
</dbReference>
<dbReference type="GO" id="GO:0051082">
    <property type="term" value="F:unfolded protein binding"/>
    <property type="evidence" value="ECO:0007669"/>
    <property type="project" value="InterPro"/>
</dbReference>
<protein>
    <recommendedName>
        <fullName evidence="8">T-complex protein 1 subunit epsilon</fullName>
    </recommendedName>
    <alternativeName>
        <fullName evidence="9">CCT-epsilon</fullName>
    </alternativeName>
</protein>
<dbReference type="CDD" id="cd03339">
    <property type="entry name" value="TCP1_epsilon"/>
    <property type="match status" value="1"/>
</dbReference>
<comment type="subunit">
    <text evidence="3">Heterooligomeric complex of about 850 to 900 kDa that forms two stacked rings, 12 to 16 nm in diameter.</text>
</comment>
<comment type="subcellular location">
    <subcellularLocation>
        <location evidence="1">Cytoplasm</location>
    </subcellularLocation>
</comment>
<dbReference type="Gene3D" id="1.10.560.10">
    <property type="entry name" value="GroEL-like equatorial domain"/>
    <property type="match status" value="1"/>
</dbReference>
<dbReference type="InterPro" id="IPR027410">
    <property type="entry name" value="TCP-1-like_intermed_sf"/>
</dbReference>
<dbReference type="GO" id="GO:0140662">
    <property type="term" value="F:ATP-dependent protein folding chaperone"/>
    <property type="evidence" value="ECO:0007669"/>
    <property type="project" value="InterPro"/>
</dbReference>
<dbReference type="NCBIfam" id="TIGR02343">
    <property type="entry name" value="chap_CCT_epsi"/>
    <property type="match status" value="1"/>
</dbReference>
<dbReference type="SUPFAM" id="SSF52029">
    <property type="entry name" value="GroEL apical domain-like"/>
    <property type="match status" value="1"/>
</dbReference>
<keyword evidence="7 10" id="KW-0143">Chaperone</keyword>
<dbReference type="STRING" id="92696.A0A4R0RJU1"/>
<dbReference type="InterPro" id="IPR053374">
    <property type="entry name" value="TCP-1_chaperonin"/>
</dbReference>
<evidence type="ECO:0000256" key="1">
    <source>
        <dbReference type="ARBA" id="ARBA00004496"/>
    </source>
</evidence>
<accession>A0A4R0RJU1</accession>
<dbReference type="InterPro" id="IPR054827">
    <property type="entry name" value="thermosome_alpha"/>
</dbReference>
<dbReference type="PROSITE" id="PS00995">
    <property type="entry name" value="TCP1_3"/>
    <property type="match status" value="1"/>
</dbReference>
<dbReference type="GO" id="GO:0005832">
    <property type="term" value="C:chaperonin-containing T-complex"/>
    <property type="evidence" value="ECO:0007669"/>
    <property type="project" value="UniProtKB-ARBA"/>
</dbReference>
<dbReference type="NCBIfam" id="NF041083">
    <property type="entry name" value="thermosome_beta"/>
    <property type="match status" value="1"/>
</dbReference>
<sequence length="549" mass="59931">MAEPQAMYATDEYGRPFIILREQAKKTRTHGAEAIKASSPLSHSHILAARSVANIIRTSLGPRGLDKILISPDGEITVTNDGATILTQMEVEHQIAKLLVQLSRSQDDEIGDGTTGVVVLAGALLEQSQALLDRGLHPIRIADGFDQACKVAVKHLDTISDRISFTPDDTSNLLKTAMTSLGSKIVSKEHQQFAQIAVDAVLAVADLERKDVPFDLIKVDGKVGGSLADTKLIKGVLIDKDMSHPQMPHSVQDAKIAILTCPFEPPRPKTKHKLDITTVDEYKKLREYENEKFHEMIKMVKDTGANLVICQWGFDDEANHLLMQNDLPAVRWVGGPEIELIAIATAGRIVPRFEDLTPEKLGKAGIVREVTFGTTRDKMLVIEECANVKTVTIFVRGSNKMIVDEAKRALHDALCAVRNLIVNDHVVYGGGSAEISCSLAVSKAADEIPSIEQYAMRAFASALDAVPLALAENSGLPPIETLAEVKSRQVQEGNSKLGIDCMDKGENDMKKQNVYDSLISKRQQYLLATQLVRAVLKIDDVIVSGQGDE</sequence>
<dbReference type="EMBL" id="RWJN01000108">
    <property type="protein sequence ID" value="TCD67153.1"/>
    <property type="molecule type" value="Genomic_DNA"/>
</dbReference>
<keyword evidence="6 10" id="KW-0067">ATP-binding</keyword>
<dbReference type="GO" id="GO:0005524">
    <property type="term" value="F:ATP binding"/>
    <property type="evidence" value="ECO:0007669"/>
    <property type="project" value="UniProtKB-KW"/>
</dbReference>
<dbReference type="FunFam" id="3.50.7.10:FF:000003">
    <property type="entry name" value="T-complex protein 1 subunit epsilon"/>
    <property type="match status" value="1"/>
</dbReference>
<evidence type="ECO:0000256" key="2">
    <source>
        <dbReference type="ARBA" id="ARBA00008020"/>
    </source>
</evidence>
<name>A0A4R0RJU1_9APHY</name>
<dbReference type="FunFam" id="1.10.560.10:FF:000053">
    <property type="entry name" value="T-complex protein 1 subunit delta"/>
    <property type="match status" value="1"/>
</dbReference>
<evidence type="ECO:0000313" key="11">
    <source>
        <dbReference type="EMBL" id="TCD67153.1"/>
    </source>
</evidence>
<reference evidence="11 12" key="1">
    <citation type="submission" date="2018-11" db="EMBL/GenBank/DDBJ databases">
        <title>Genome assembly of Steccherinum ochraceum LE-BIN_3174, the white-rot fungus of the Steccherinaceae family (The Residual Polyporoid clade, Polyporales, Basidiomycota).</title>
        <authorList>
            <person name="Fedorova T.V."/>
            <person name="Glazunova O.A."/>
            <person name="Landesman E.O."/>
            <person name="Moiseenko K.V."/>
            <person name="Psurtseva N.V."/>
            <person name="Savinova O.S."/>
            <person name="Shakhova N.V."/>
            <person name="Tyazhelova T.V."/>
            <person name="Vasina D.V."/>
        </authorList>
    </citation>
    <scope>NUCLEOTIDE SEQUENCE [LARGE SCALE GENOMIC DNA]</scope>
    <source>
        <strain evidence="11 12">LE-BIN_3174</strain>
    </source>
</reference>
<keyword evidence="4" id="KW-0963">Cytoplasm</keyword>
<gene>
    <name evidence="11" type="primary">CCT5</name>
    <name evidence="11" type="ORF">EIP91_000438</name>
</gene>
<dbReference type="OrthoDB" id="10248520at2759"/>
<comment type="caution">
    <text evidence="11">The sequence shown here is derived from an EMBL/GenBank/DDBJ whole genome shotgun (WGS) entry which is preliminary data.</text>
</comment>